<dbReference type="Gene3D" id="2.60.120.260">
    <property type="entry name" value="Galactose-binding domain-like"/>
    <property type="match status" value="1"/>
</dbReference>
<dbReference type="InterPro" id="IPR008979">
    <property type="entry name" value="Galactose-bd-like_sf"/>
</dbReference>
<reference evidence="5" key="1">
    <citation type="submission" date="2021-12" db="EMBL/GenBank/DDBJ databases">
        <title>Discovery of the Pendulisporaceae a myxobacterial family with distinct sporulation behavior and unique specialized metabolism.</title>
        <authorList>
            <person name="Garcia R."/>
            <person name="Popoff A."/>
            <person name="Bader C.D."/>
            <person name="Loehr J."/>
            <person name="Walesch S."/>
            <person name="Walt C."/>
            <person name="Boldt J."/>
            <person name="Bunk B."/>
            <person name="Haeckl F.J.F.P.J."/>
            <person name="Gunesch A.P."/>
            <person name="Birkelbach J."/>
            <person name="Nuebel U."/>
            <person name="Pietschmann T."/>
            <person name="Bach T."/>
            <person name="Mueller R."/>
        </authorList>
    </citation>
    <scope>NUCLEOTIDE SEQUENCE</scope>
    <source>
        <strain evidence="5">MSr11367</strain>
    </source>
</reference>
<dbReference type="PROSITE" id="PS51257">
    <property type="entry name" value="PROKAR_LIPOPROTEIN"/>
    <property type="match status" value="1"/>
</dbReference>
<dbReference type="Pfam" id="PF02129">
    <property type="entry name" value="Peptidase_S15"/>
    <property type="match status" value="1"/>
</dbReference>
<protein>
    <submittedName>
        <fullName evidence="5">CocE/NonD family hydrolase</fullName>
    </submittedName>
</protein>
<dbReference type="Gene3D" id="3.40.50.1820">
    <property type="entry name" value="alpha/beta hydrolase"/>
    <property type="match status" value="1"/>
</dbReference>
<feature type="region of interest" description="Disordered" evidence="2">
    <location>
        <begin position="21"/>
        <end position="70"/>
    </location>
</feature>
<keyword evidence="1 5" id="KW-0378">Hydrolase</keyword>
<gene>
    <name evidence="5" type="ORF">LVJ94_03440</name>
</gene>
<dbReference type="RefSeq" id="WP_394835945.1">
    <property type="nucleotide sequence ID" value="NZ_CP089929.1"/>
</dbReference>
<dbReference type="Proteomes" id="UP001374803">
    <property type="component" value="Chromosome"/>
</dbReference>
<sequence length="674" mass="72122">MTRRFLLTSLATALIGCATDATSKNDTDTTRGELDPTAGGATATAVAGWTTNGTRGKTHQPSVPVSGPADARWTPYDPPALYPRTVTLPMQYITMADGAKLAVIVTLPADAAGKPIQGPLPVVLQETDYNAALSTVASNALDGVVPSLSWLGSVIGAHDPYIVKHGYASVSVDGRGTGNSEGIWKAFDPEHQRDDDTRVLDWVVAQPWSNGRIGVAGISDVGIHAFLFAQTGHPAVKALISEGAGGDTYRDVAITGGQGNLLFFSTWFSLTTLVSTLNPQLLVDPVRALPVTLEHLNNALTSFQVPKFVSAVLGDPALAYDGAFFAGRSPVEATDAIKVPTFIVTTAHDIWQRGMPLMYEGVKNHAPTKMLVGSGTHAEMALNLGMTGDGVPIFDRIQLRWFDQYVKGLNVGADTLPNVTQSVLGHGRMVTSSDWPHPQAQAKRYYLHGDKQLTTAAPGNAPYERNDPRKLVQYPLNGICSISTSQWTLGALSLFPIPCFHRDNLTELFNLVYETPVLTQDMYINGPMQADIWASTSERGGSISVRIDDVDIFGNAIPISNGLLNDQFRQVDEARSRTLDGEMIQPWHAFTEASAQTVVPGEAMKLSVEIFPAAARIKAGHRLRIAIGPSNAPQGVPLGDQIVLQSPIGTMTVYNDPSHPSSLVVPLVPVSALD</sequence>
<proteinExistence type="predicted"/>
<dbReference type="NCBIfam" id="TIGR00976">
    <property type="entry name" value="CocE_NonD"/>
    <property type="match status" value="1"/>
</dbReference>
<feature type="signal peptide" evidence="3">
    <location>
        <begin position="1"/>
        <end position="23"/>
    </location>
</feature>
<evidence type="ECO:0000313" key="5">
    <source>
        <dbReference type="EMBL" id="WXB06299.1"/>
    </source>
</evidence>
<organism evidence="5 6">
    <name type="scientific">Pendulispora rubella</name>
    <dbReference type="NCBI Taxonomy" id="2741070"/>
    <lineage>
        <taxon>Bacteria</taxon>
        <taxon>Pseudomonadati</taxon>
        <taxon>Myxococcota</taxon>
        <taxon>Myxococcia</taxon>
        <taxon>Myxococcales</taxon>
        <taxon>Sorangiineae</taxon>
        <taxon>Pendulisporaceae</taxon>
        <taxon>Pendulispora</taxon>
    </lineage>
</organism>
<keyword evidence="3" id="KW-0732">Signal</keyword>
<evidence type="ECO:0000256" key="2">
    <source>
        <dbReference type="SAM" id="MobiDB-lite"/>
    </source>
</evidence>
<dbReference type="InterPro" id="IPR029058">
    <property type="entry name" value="AB_hydrolase_fold"/>
</dbReference>
<feature type="domain" description="Xaa-Pro dipeptidyl-peptidase C-terminal" evidence="4">
    <location>
        <begin position="399"/>
        <end position="664"/>
    </location>
</feature>
<evidence type="ECO:0000256" key="1">
    <source>
        <dbReference type="ARBA" id="ARBA00022801"/>
    </source>
</evidence>
<dbReference type="InterPro" id="IPR005674">
    <property type="entry name" value="CocE/Ser_esterase"/>
</dbReference>
<feature type="compositionally biased region" description="Basic and acidic residues" evidence="2">
    <location>
        <begin position="23"/>
        <end position="34"/>
    </location>
</feature>
<dbReference type="SMART" id="SM00939">
    <property type="entry name" value="PepX_C"/>
    <property type="match status" value="1"/>
</dbReference>
<dbReference type="Gene3D" id="1.10.3020.10">
    <property type="entry name" value="alpha-amino acid ester hydrolase ( Helical cap domain)"/>
    <property type="match status" value="1"/>
</dbReference>
<keyword evidence="6" id="KW-1185">Reference proteome</keyword>
<dbReference type="Pfam" id="PF08530">
    <property type="entry name" value="PepX_C"/>
    <property type="match status" value="1"/>
</dbReference>
<dbReference type="SUPFAM" id="SSF49785">
    <property type="entry name" value="Galactose-binding domain-like"/>
    <property type="match status" value="1"/>
</dbReference>
<dbReference type="SUPFAM" id="SSF53474">
    <property type="entry name" value="alpha/beta-Hydrolases"/>
    <property type="match status" value="1"/>
</dbReference>
<evidence type="ECO:0000313" key="6">
    <source>
        <dbReference type="Proteomes" id="UP001374803"/>
    </source>
</evidence>
<evidence type="ECO:0000256" key="3">
    <source>
        <dbReference type="SAM" id="SignalP"/>
    </source>
</evidence>
<feature type="compositionally biased region" description="Low complexity" evidence="2">
    <location>
        <begin position="37"/>
        <end position="54"/>
    </location>
</feature>
<dbReference type="EMBL" id="CP089983">
    <property type="protein sequence ID" value="WXB06299.1"/>
    <property type="molecule type" value="Genomic_DNA"/>
</dbReference>
<accession>A0ABZ2L9P8</accession>
<dbReference type="InterPro" id="IPR013736">
    <property type="entry name" value="Xaa-Pro_dipept_C"/>
</dbReference>
<feature type="chain" id="PRO_5045309444" evidence="3">
    <location>
        <begin position="24"/>
        <end position="674"/>
    </location>
</feature>
<name>A0ABZ2L9P8_9BACT</name>
<dbReference type="InterPro" id="IPR000383">
    <property type="entry name" value="Xaa-Pro-like_dom"/>
</dbReference>
<dbReference type="GO" id="GO:0016787">
    <property type="term" value="F:hydrolase activity"/>
    <property type="evidence" value="ECO:0007669"/>
    <property type="project" value="UniProtKB-KW"/>
</dbReference>
<evidence type="ECO:0000259" key="4">
    <source>
        <dbReference type="SMART" id="SM00939"/>
    </source>
</evidence>